<keyword evidence="7" id="KW-1185">Reference proteome</keyword>
<dbReference type="PANTHER" id="PTHR31544">
    <property type="entry name" value="AIG2-LIKE PROTEIN D"/>
    <property type="match status" value="1"/>
</dbReference>
<evidence type="ECO:0000256" key="4">
    <source>
        <dbReference type="SAM" id="MobiDB-lite"/>
    </source>
</evidence>
<proteinExistence type="inferred from homology"/>
<dbReference type="CDD" id="cd06661">
    <property type="entry name" value="GGCT_like"/>
    <property type="match status" value="1"/>
</dbReference>
<dbReference type="EMBL" id="MAVT02000347">
    <property type="protein sequence ID" value="POS76650.1"/>
    <property type="molecule type" value="Genomic_DNA"/>
</dbReference>
<dbReference type="InterPro" id="IPR045038">
    <property type="entry name" value="AIG2-like"/>
</dbReference>
<evidence type="ECO:0000313" key="6">
    <source>
        <dbReference type="EMBL" id="POS76650.1"/>
    </source>
</evidence>
<keyword evidence="2" id="KW-0808">Transferase</keyword>
<dbReference type="OrthoDB" id="3262926at2759"/>
<evidence type="ECO:0000259" key="5">
    <source>
        <dbReference type="Pfam" id="PF06094"/>
    </source>
</evidence>
<evidence type="ECO:0000256" key="2">
    <source>
        <dbReference type="ARBA" id="ARBA00022679"/>
    </source>
</evidence>
<evidence type="ECO:0000313" key="7">
    <source>
        <dbReference type="Proteomes" id="UP000094444"/>
    </source>
</evidence>
<feature type="region of interest" description="Disordered" evidence="4">
    <location>
        <begin position="1"/>
        <end position="37"/>
    </location>
</feature>
<name>A0A2P5I2D5_DIAHE</name>
<dbReference type="InterPro" id="IPR013024">
    <property type="entry name" value="GGCT-like"/>
</dbReference>
<feature type="compositionally biased region" description="Polar residues" evidence="4">
    <location>
        <begin position="18"/>
        <end position="35"/>
    </location>
</feature>
<dbReference type="InterPro" id="IPR009288">
    <property type="entry name" value="AIG2-like_dom"/>
</dbReference>
<organism evidence="6 7">
    <name type="scientific">Diaporthe helianthi</name>
    <dbReference type="NCBI Taxonomy" id="158607"/>
    <lineage>
        <taxon>Eukaryota</taxon>
        <taxon>Fungi</taxon>
        <taxon>Dikarya</taxon>
        <taxon>Ascomycota</taxon>
        <taxon>Pezizomycotina</taxon>
        <taxon>Sordariomycetes</taxon>
        <taxon>Sordariomycetidae</taxon>
        <taxon>Diaporthales</taxon>
        <taxon>Diaporthaceae</taxon>
        <taxon>Diaporthe</taxon>
    </lineage>
</organism>
<dbReference type="SUPFAM" id="SSF110857">
    <property type="entry name" value="Gamma-glutamyl cyclotransferase-like"/>
    <property type="match status" value="1"/>
</dbReference>
<dbReference type="PANTHER" id="PTHR31544:SF4">
    <property type="entry name" value="GAMMA-GLUTAMYLCYCLOTRANSFERASE-RELATED"/>
    <property type="match status" value="1"/>
</dbReference>
<dbReference type="AlphaFoldDB" id="A0A2P5I2D5"/>
<evidence type="ECO:0000256" key="3">
    <source>
        <dbReference type="ARBA" id="ARBA00030602"/>
    </source>
</evidence>
<comment type="similarity">
    <text evidence="1">Belongs to the gamma-glutamylcyclotransferase family.</text>
</comment>
<accession>A0A2P5I2D5</accession>
<dbReference type="GO" id="GO:0016740">
    <property type="term" value="F:transferase activity"/>
    <property type="evidence" value="ECO:0007669"/>
    <property type="project" value="UniProtKB-KW"/>
</dbReference>
<dbReference type="InParanoid" id="A0A2P5I2D5"/>
<dbReference type="Proteomes" id="UP000094444">
    <property type="component" value="Unassembled WGS sequence"/>
</dbReference>
<dbReference type="Pfam" id="PF06094">
    <property type="entry name" value="GGACT"/>
    <property type="match status" value="1"/>
</dbReference>
<dbReference type="Gene3D" id="3.10.490.10">
    <property type="entry name" value="Gamma-glutamyl cyclotransferase-like"/>
    <property type="match status" value="1"/>
</dbReference>
<dbReference type="InterPro" id="IPR036568">
    <property type="entry name" value="GGCT-like_sf"/>
</dbReference>
<protein>
    <recommendedName>
        <fullName evidence="3">Putative gamma-glutamylcyclotransferase</fullName>
    </recommendedName>
</protein>
<feature type="domain" description="Gamma-glutamylcyclotransferase AIG2-like" evidence="5">
    <location>
        <begin position="47"/>
        <end position="162"/>
    </location>
</feature>
<sequence>MADGTTNKEDAASPQPPKSTDATHTKATADLNLNRQAEAETPKPKRFFFYGSLMDPDVLYAIARTSATKPELQRATIRGFRMKKWGCYPTIVPAGAGDIIHGVYWEAENEGQLALLQRYETHRYKPDTCAIHVEKDGIVIDDGLTFVWAGDPGSKELEDGEFSLEEYQLYYKPDTFKRTS</sequence>
<reference evidence="6" key="1">
    <citation type="submission" date="2017-09" db="EMBL/GenBank/DDBJ databases">
        <title>Polyketide synthases of a Diaporthe helianthi virulent isolate.</title>
        <authorList>
            <person name="Baroncelli R."/>
        </authorList>
    </citation>
    <scope>NUCLEOTIDE SEQUENCE [LARGE SCALE GENOMIC DNA]</scope>
    <source>
        <strain evidence="6">7/96</strain>
    </source>
</reference>
<evidence type="ECO:0000256" key="1">
    <source>
        <dbReference type="ARBA" id="ARBA00008861"/>
    </source>
</evidence>
<feature type="compositionally biased region" description="Basic and acidic residues" evidence="4">
    <location>
        <begin position="1"/>
        <end position="11"/>
    </location>
</feature>
<comment type="caution">
    <text evidence="6">The sequence shown here is derived from an EMBL/GenBank/DDBJ whole genome shotgun (WGS) entry which is preliminary data.</text>
</comment>
<gene>
    <name evidence="6" type="ORF">DHEL01_v204962</name>
</gene>